<organism evidence="2 3">
    <name type="scientific">Gonapodya prolifera (strain JEL478)</name>
    <name type="common">Monoblepharis prolifera</name>
    <dbReference type="NCBI Taxonomy" id="1344416"/>
    <lineage>
        <taxon>Eukaryota</taxon>
        <taxon>Fungi</taxon>
        <taxon>Fungi incertae sedis</taxon>
        <taxon>Chytridiomycota</taxon>
        <taxon>Chytridiomycota incertae sedis</taxon>
        <taxon>Monoblepharidomycetes</taxon>
        <taxon>Monoblepharidales</taxon>
        <taxon>Gonapodyaceae</taxon>
        <taxon>Gonapodya</taxon>
    </lineage>
</organism>
<proteinExistence type="predicted"/>
<evidence type="ECO:0000256" key="1">
    <source>
        <dbReference type="SAM" id="MobiDB-lite"/>
    </source>
</evidence>
<protein>
    <submittedName>
        <fullName evidence="2">Uncharacterized protein</fullName>
    </submittedName>
</protein>
<keyword evidence="3" id="KW-1185">Reference proteome</keyword>
<feature type="region of interest" description="Disordered" evidence="1">
    <location>
        <begin position="51"/>
        <end position="75"/>
    </location>
</feature>
<evidence type="ECO:0000313" key="2">
    <source>
        <dbReference type="EMBL" id="KXS15557.1"/>
    </source>
</evidence>
<evidence type="ECO:0000313" key="3">
    <source>
        <dbReference type="Proteomes" id="UP000070544"/>
    </source>
</evidence>
<feature type="compositionally biased region" description="Basic and acidic residues" evidence="1">
    <location>
        <begin position="63"/>
        <end position="75"/>
    </location>
</feature>
<name>A0A139AFJ0_GONPJ</name>
<sequence>MNVLKLSDEPNEYVGDVKAVQRAKEVFGIELMSMSGGWGMGCASAREIVRPEGTRPACGNESENERESETGGHTK</sequence>
<dbReference type="AlphaFoldDB" id="A0A139AFJ0"/>
<dbReference type="Proteomes" id="UP000070544">
    <property type="component" value="Unassembled WGS sequence"/>
</dbReference>
<reference evidence="2 3" key="1">
    <citation type="journal article" date="2015" name="Genome Biol. Evol.">
        <title>Phylogenomic analyses indicate that early fungi evolved digesting cell walls of algal ancestors of land plants.</title>
        <authorList>
            <person name="Chang Y."/>
            <person name="Wang S."/>
            <person name="Sekimoto S."/>
            <person name="Aerts A.L."/>
            <person name="Choi C."/>
            <person name="Clum A."/>
            <person name="LaButti K.M."/>
            <person name="Lindquist E.A."/>
            <person name="Yee Ngan C."/>
            <person name="Ohm R.A."/>
            <person name="Salamov A.A."/>
            <person name="Grigoriev I.V."/>
            <person name="Spatafora J.W."/>
            <person name="Berbee M.L."/>
        </authorList>
    </citation>
    <scope>NUCLEOTIDE SEQUENCE [LARGE SCALE GENOMIC DNA]</scope>
    <source>
        <strain evidence="2 3">JEL478</strain>
    </source>
</reference>
<dbReference type="EMBL" id="KQ965761">
    <property type="protein sequence ID" value="KXS15557.1"/>
    <property type="molecule type" value="Genomic_DNA"/>
</dbReference>
<accession>A0A139AFJ0</accession>
<gene>
    <name evidence="2" type="ORF">M427DRAFT_322602</name>
</gene>